<dbReference type="EMBL" id="CACRXK020037107">
    <property type="protein sequence ID" value="CAB4044982.1"/>
    <property type="molecule type" value="Genomic_DNA"/>
</dbReference>
<feature type="non-terminal residue" evidence="1">
    <location>
        <position position="1"/>
    </location>
</feature>
<keyword evidence="2" id="KW-1185">Reference proteome</keyword>
<evidence type="ECO:0000313" key="2">
    <source>
        <dbReference type="Proteomes" id="UP001152795"/>
    </source>
</evidence>
<proteinExistence type="predicted"/>
<protein>
    <submittedName>
        <fullName evidence="1">Uncharacterized protein</fullName>
    </submittedName>
</protein>
<dbReference type="Proteomes" id="UP001152795">
    <property type="component" value="Unassembled WGS sequence"/>
</dbReference>
<comment type="caution">
    <text evidence="1">The sequence shown here is derived from an EMBL/GenBank/DDBJ whole genome shotgun (WGS) entry which is preliminary data.</text>
</comment>
<sequence length="134" mass="15095">THSIVLLACCDARARRVIENTFGIAAERWRVWRRPVVASPEKITSIGKAVCVLHNYLMIEEFNVSHEAKRYCPVGFVDSNDRFGNHAAGGWRNVTVGDTSMVPIHRQSGNNYTRDAKRVQEMLAEYFNGNDGEA</sequence>
<accession>A0A7D9KHB4</accession>
<reference evidence="1" key="1">
    <citation type="submission" date="2020-04" db="EMBL/GenBank/DDBJ databases">
        <authorList>
            <person name="Alioto T."/>
            <person name="Alioto T."/>
            <person name="Gomez Garrido J."/>
        </authorList>
    </citation>
    <scope>NUCLEOTIDE SEQUENCE</scope>
    <source>
        <strain evidence="1">A484AB</strain>
    </source>
</reference>
<dbReference type="AlphaFoldDB" id="A0A7D9KHB4"/>
<feature type="non-terminal residue" evidence="1">
    <location>
        <position position="134"/>
    </location>
</feature>
<evidence type="ECO:0000313" key="1">
    <source>
        <dbReference type="EMBL" id="CAB4044982.1"/>
    </source>
</evidence>
<name>A0A7D9KHB4_PARCT</name>
<dbReference type="OrthoDB" id="5978319at2759"/>
<gene>
    <name evidence="1" type="ORF">PACLA_8A022710</name>
</gene>
<organism evidence="1 2">
    <name type="scientific">Paramuricea clavata</name>
    <name type="common">Red gorgonian</name>
    <name type="synonym">Violescent sea-whip</name>
    <dbReference type="NCBI Taxonomy" id="317549"/>
    <lineage>
        <taxon>Eukaryota</taxon>
        <taxon>Metazoa</taxon>
        <taxon>Cnidaria</taxon>
        <taxon>Anthozoa</taxon>
        <taxon>Octocorallia</taxon>
        <taxon>Malacalcyonacea</taxon>
        <taxon>Plexauridae</taxon>
        <taxon>Paramuricea</taxon>
    </lineage>
</organism>